<evidence type="ECO:0000313" key="4">
    <source>
        <dbReference type="Proteomes" id="UP000039046"/>
    </source>
</evidence>
<keyword evidence="2" id="KW-0472">Membrane</keyword>
<dbReference type="InterPro" id="IPR035917">
    <property type="entry name" value="YjbQ-like_sf"/>
</dbReference>
<reference evidence="3 4" key="1">
    <citation type="journal article" date="2015" name="Genome Announc.">
        <title>Draft Genome Sequence and Gene Annotation of the Entomopathogenic Fungus Verticillium hemipterigenum.</title>
        <authorList>
            <person name="Horn F."/>
            <person name="Habel A."/>
            <person name="Scharf D.H."/>
            <person name="Dworschak J."/>
            <person name="Brakhage A.A."/>
            <person name="Guthke R."/>
            <person name="Hertweck C."/>
            <person name="Linde J."/>
        </authorList>
    </citation>
    <scope>NUCLEOTIDE SEQUENCE [LARGE SCALE GENOMIC DNA]</scope>
</reference>
<evidence type="ECO:0000313" key="3">
    <source>
        <dbReference type="EMBL" id="CEJ86851.1"/>
    </source>
</evidence>
<dbReference type="AlphaFoldDB" id="A0A0A1TDN4"/>
<organism evidence="3 4">
    <name type="scientific">[Torrubiella] hemipterigena</name>
    <dbReference type="NCBI Taxonomy" id="1531966"/>
    <lineage>
        <taxon>Eukaryota</taxon>
        <taxon>Fungi</taxon>
        <taxon>Dikarya</taxon>
        <taxon>Ascomycota</taxon>
        <taxon>Pezizomycotina</taxon>
        <taxon>Sordariomycetes</taxon>
        <taxon>Hypocreomycetidae</taxon>
        <taxon>Hypocreales</taxon>
        <taxon>Clavicipitaceae</taxon>
        <taxon>Clavicipitaceae incertae sedis</taxon>
        <taxon>'Torrubiella' clade</taxon>
    </lineage>
</organism>
<comment type="similarity">
    <text evidence="1">Belongs to the UPF0047 family.</text>
</comment>
<dbReference type="Pfam" id="PF01894">
    <property type="entry name" value="YjbQ"/>
    <property type="match status" value="1"/>
</dbReference>
<dbReference type="InterPro" id="IPR001602">
    <property type="entry name" value="UPF0047_YjbQ-like"/>
</dbReference>
<dbReference type="Gene3D" id="2.60.120.460">
    <property type="entry name" value="YjbQ-like"/>
    <property type="match status" value="1"/>
</dbReference>
<name>A0A0A1TDN4_9HYPO</name>
<keyword evidence="2" id="KW-0812">Transmembrane</keyword>
<dbReference type="NCBIfam" id="TIGR00149">
    <property type="entry name" value="TIGR00149_YjbQ"/>
    <property type="match status" value="1"/>
</dbReference>
<dbReference type="PROSITE" id="PS01314">
    <property type="entry name" value="UPF0047"/>
    <property type="match status" value="1"/>
</dbReference>
<proteinExistence type="inferred from homology"/>
<keyword evidence="2" id="KW-1133">Transmembrane helix</keyword>
<dbReference type="EMBL" id="CDHN01000002">
    <property type="protein sequence ID" value="CEJ86851.1"/>
    <property type="molecule type" value="Genomic_DNA"/>
</dbReference>
<protein>
    <submittedName>
        <fullName evidence="3">Putative UPF0047 domain protein</fullName>
    </submittedName>
</protein>
<feature type="transmembrane region" description="Helical" evidence="2">
    <location>
        <begin position="12"/>
        <end position="33"/>
    </location>
</feature>
<dbReference type="STRING" id="1531966.A0A0A1TDN4"/>
<gene>
    <name evidence="3" type="ORF">VHEMI04225</name>
</gene>
<accession>A0A0A1TDN4</accession>
<dbReference type="OrthoDB" id="277288at2759"/>
<dbReference type="SUPFAM" id="SSF111038">
    <property type="entry name" value="YjbQ-like"/>
    <property type="match status" value="1"/>
</dbReference>
<evidence type="ECO:0000256" key="2">
    <source>
        <dbReference type="SAM" id="Phobius"/>
    </source>
</evidence>
<dbReference type="PANTHER" id="PTHR30615">
    <property type="entry name" value="UNCHARACTERIZED PROTEIN YJBQ-RELATED"/>
    <property type="match status" value="1"/>
</dbReference>
<evidence type="ECO:0000256" key="1">
    <source>
        <dbReference type="ARBA" id="ARBA00005534"/>
    </source>
</evidence>
<keyword evidence="4" id="KW-1185">Reference proteome</keyword>
<dbReference type="PANTHER" id="PTHR30615:SF8">
    <property type="entry name" value="UPF0047 PROTEIN C4A8.02C"/>
    <property type="match status" value="1"/>
</dbReference>
<dbReference type="HOGENOM" id="CLU_096980_0_0_1"/>
<dbReference type="Proteomes" id="UP000039046">
    <property type="component" value="Unassembled WGS sequence"/>
</dbReference>
<sequence length="201" mass="22600">MPHRTHHVSTTTIALLFILLFICLFPSLFNFVWTLPLALLGFERTPAYSSSSYATMSWFQKQITLPAKARGSYLITDQIVSALPEIRNYKVGLLNLFIQHTSCGLSLNENFDPTVRDDMSDALDRIAPEYGPNGEVLYRHDDEGPDDMPAHIKSALVGASLTIPIKDGKLATGTWQGIWYLEFRAMKHQRKIMATIQGEKA</sequence>